<evidence type="ECO:0000313" key="1">
    <source>
        <dbReference type="EMBL" id="TKV67235.1"/>
    </source>
</evidence>
<name>A0A4V6CU71_9GAMM</name>
<gene>
    <name evidence="1" type="ORF">FDP08_03595</name>
</gene>
<dbReference type="OrthoDB" id="6919369at2"/>
<sequence length="88" mass="9467">MTSALNMPEILCQQALERVLAYLGDDGVVLTADTCRQALRLVESALAENASPDLPARCVASIPDYFELPCESIPKASPPLKRGCIGYD</sequence>
<protein>
    <submittedName>
        <fullName evidence="1">Uncharacterized protein</fullName>
    </submittedName>
</protein>
<evidence type="ECO:0000313" key="2">
    <source>
        <dbReference type="Proteomes" id="UP000308488"/>
    </source>
</evidence>
<reference evidence="1 2" key="1">
    <citation type="submission" date="2019-05" db="EMBL/GenBank/DDBJ databases">
        <title>Marinobacter panjinensis sp. nov., a moderately halophilic bacterium isolated from sea tidal flat environment.</title>
        <authorList>
            <person name="Yang W."/>
            <person name="An M."/>
            <person name="He W."/>
            <person name="Luo X."/>
            <person name="Zhu L."/>
            <person name="Chen G."/>
            <person name="Zhang Y."/>
            <person name="Wang Y."/>
        </authorList>
    </citation>
    <scope>NUCLEOTIDE SEQUENCE [LARGE SCALE GENOMIC DNA]</scope>
    <source>
        <strain evidence="1 2">PJ-16</strain>
    </source>
</reference>
<organism evidence="1 2">
    <name type="scientific">Marinobacter panjinensis</name>
    <dbReference type="NCBI Taxonomy" id="2576384"/>
    <lineage>
        <taxon>Bacteria</taxon>
        <taxon>Pseudomonadati</taxon>
        <taxon>Pseudomonadota</taxon>
        <taxon>Gammaproteobacteria</taxon>
        <taxon>Pseudomonadales</taxon>
        <taxon>Marinobacteraceae</taxon>
        <taxon>Marinobacter</taxon>
    </lineage>
</organism>
<accession>A0A4V6CU71</accession>
<keyword evidence="2" id="KW-1185">Reference proteome</keyword>
<dbReference type="Proteomes" id="UP000308488">
    <property type="component" value="Unassembled WGS sequence"/>
</dbReference>
<dbReference type="RefSeq" id="WP_137434655.1">
    <property type="nucleotide sequence ID" value="NZ_JANRHC010000005.1"/>
</dbReference>
<dbReference type="EMBL" id="SZYH01000001">
    <property type="protein sequence ID" value="TKV67235.1"/>
    <property type="molecule type" value="Genomic_DNA"/>
</dbReference>
<dbReference type="AlphaFoldDB" id="A0A4V6CU71"/>
<comment type="caution">
    <text evidence="1">The sequence shown here is derived from an EMBL/GenBank/DDBJ whole genome shotgun (WGS) entry which is preliminary data.</text>
</comment>
<proteinExistence type="predicted"/>